<feature type="domain" description="Mce/MlaD" evidence="2">
    <location>
        <begin position="45"/>
        <end position="125"/>
    </location>
</feature>
<reference evidence="3 4" key="1">
    <citation type="submission" date="2017-06" db="EMBL/GenBank/DDBJ databases">
        <authorList>
            <person name="Kim H.J."/>
            <person name="Triplett B.A."/>
        </authorList>
    </citation>
    <scope>NUCLEOTIDE SEQUENCE [LARGE SCALE GENOMIC DNA]</scope>
    <source>
        <strain evidence="3 4">DSM 45207</strain>
    </source>
</reference>
<organism evidence="3 4">
    <name type="scientific">Haloechinothrix alba</name>
    <dbReference type="NCBI Taxonomy" id="664784"/>
    <lineage>
        <taxon>Bacteria</taxon>
        <taxon>Bacillati</taxon>
        <taxon>Actinomycetota</taxon>
        <taxon>Actinomycetes</taxon>
        <taxon>Pseudonocardiales</taxon>
        <taxon>Pseudonocardiaceae</taxon>
        <taxon>Haloechinothrix</taxon>
    </lineage>
</organism>
<keyword evidence="1" id="KW-0472">Membrane</keyword>
<feature type="transmembrane region" description="Helical" evidence="1">
    <location>
        <begin position="12"/>
        <end position="34"/>
    </location>
</feature>
<name>A0A238ZGK3_9PSEU</name>
<dbReference type="InterPro" id="IPR052336">
    <property type="entry name" value="MlaD_Phospholipid_Transporter"/>
</dbReference>
<dbReference type="Pfam" id="PF02470">
    <property type="entry name" value="MlaD"/>
    <property type="match status" value="1"/>
</dbReference>
<dbReference type="OrthoDB" id="5242071at2"/>
<dbReference type="RefSeq" id="WP_089302924.1">
    <property type="nucleotide sequence ID" value="NZ_FZNW01000021.1"/>
</dbReference>
<proteinExistence type="predicted"/>
<evidence type="ECO:0000313" key="4">
    <source>
        <dbReference type="Proteomes" id="UP000198348"/>
    </source>
</evidence>
<keyword evidence="4" id="KW-1185">Reference proteome</keyword>
<dbReference type="PANTHER" id="PTHR33371">
    <property type="entry name" value="INTERMEMBRANE PHOSPHOLIPID TRANSPORT SYSTEM BINDING PROTEIN MLAD-RELATED"/>
    <property type="match status" value="1"/>
</dbReference>
<dbReference type="EMBL" id="FZNW01000021">
    <property type="protein sequence ID" value="SNR82262.1"/>
    <property type="molecule type" value="Genomic_DNA"/>
</dbReference>
<gene>
    <name evidence="3" type="ORF">SAMN06265360_12143</name>
</gene>
<evidence type="ECO:0000259" key="2">
    <source>
        <dbReference type="Pfam" id="PF02470"/>
    </source>
</evidence>
<evidence type="ECO:0000313" key="3">
    <source>
        <dbReference type="EMBL" id="SNR82262.1"/>
    </source>
</evidence>
<accession>A0A238ZGK3</accession>
<protein>
    <submittedName>
        <fullName evidence="3">Phospholipid/cholesterol/gamma-HCH transport system substrate-binding protein</fullName>
    </submittedName>
</protein>
<sequence length="437" mass="46523">MPKFVHLKRSAASPFVLGVVFILVLAIVGTLVMFKEPISETLRSGDKVTVHFADKYGIRAHRTDVRMAGVTIGDVTDVRRDGEGGAVATLKVDSDDYDKLRSRPTARVRPVTILGGYYYVELIPGGEPGEFDGEIPEKRTSVPVELDKITRELQPDTLGALQGTVTHLDGALDEEGRTALQDLLDSAPDTLEPSADVLSAAQGRRPETDLTSIVSGLEDTAAALNTPDHQLESILEGLAETSDVLGRRSGDVRQTLDALPATLDSAESGLTRLDTTLEKVKVTAGPARPIAQELDAALEQLDPVLVQARPLVSNLNETLKDVEPMAEDLAPTVDGATTLLDDVRGPVLERVRGPVLDTVRSPWHGEGKYEGGGADFPFYKALAYALSGLAGSISTLDGDGHQFRMAATVGPGSVRGLPVNLEQLFGRLAGIGEEGAR</sequence>
<keyword evidence="1" id="KW-0812">Transmembrane</keyword>
<dbReference type="Proteomes" id="UP000198348">
    <property type="component" value="Unassembled WGS sequence"/>
</dbReference>
<keyword evidence="1" id="KW-1133">Transmembrane helix</keyword>
<dbReference type="InterPro" id="IPR003399">
    <property type="entry name" value="Mce/MlaD"/>
</dbReference>
<dbReference type="AlphaFoldDB" id="A0A238ZGK3"/>
<evidence type="ECO:0000256" key="1">
    <source>
        <dbReference type="SAM" id="Phobius"/>
    </source>
</evidence>
<dbReference type="PANTHER" id="PTHR33371:SF4">
    <property type="entry name" value="INTERMEMBRANE PHOSPHOLIPID TRANSPORT SYSTEM BINDING PROTEIN MLAD"/>
    <property type="match status" value="1"/>
</dbReference>